<keyword evidence="2" id="KW-1185">Reference proteome</keyword>
<organism evidence="1 2">
    <name type="scientific">Brassica carinata</name>
    <name type="common">Ethiopian mustard</name>
    <name type="synonym">Abyssinian cabbage</name>
    <dbReference type="NCBI Taxonomy" id="52824"/>
    <lineage>
        <taxon>Eukaryota</taxon>
        <taxon>Viridiplantae</taxon>
        <taxon>Streptophyta</taxon>
        <taxon>Embryophyta</taxon>
        <taxon>Tracheophyta</taxon>
        <taxon>Spermatophyta</taxon>
        <taxon>Magnoliopsida</taxon>
        <taxon>eudicotyledons</taxon>
        <taxon>Gunneridae</taxon>
        <taxon>Pentapetalae</taxon>
        <taxon>rosids</taxon>
        <taxon>malvids</taxon>
        <taxon>Brassicales</taxon>
        <taxon>Brassicaceae</taxon>
        <taxon>Brassiceae</taxon>
        <taxon>Brassica</taxon>
    </lineage>
</organism>
<dbReference type="EMBL" id="JAAMPC010000011">
    <property type="protein sequence ID" value="KAG2281673.1"/>
    <property type="molecule type" value="Genomic_DNA"/>
</dbReference>
<evidence type="ECO:0000313" key="1">
    <source>
        <dbReference type="EMBL" id="KAG2281673.1"/>
    </source>
</evidence>
<gene>
    <name evidence="1" type="ORF">Bca52824_052893</name>
</gene>
<sequence length="146" mass="15994">MSFHVTAISQAWKGTMWLADLTGSGDLELLPDLSDAVNLEESMTQGCKRLEYTRFGELSSHEFETLPSSIRGLSSLGTPYLHKCKKLKSESLRYVCSPGTEVPSDPETGTYIAIETPQILTPPIVMAFDAFVLLEATSYAVLAVFV</sequence>
<reference evidence="1 2" key="1">
    <citation type="submission" date="2020-02" db="EMBL/GenBank/DDBJ databases">
        <authorList>
            <person name="Ma Q."/>
            <person name="Huang Y."/>
            <person name="Song X."/>
            <person name="Pei D."/>
        </authorList>
    </citation>
    <scope>NUCLEOTIDE SEQUENCE [LARGE SCALE GENOMIC DNA]</scope>
    <source>
        <strain evidence="1">Sxm20200214</strain>
        <tissue evidence="1">Leaf</tissue>
    </source>
</reference>
<evidence type="ECO:0000313" key="2">
    <source>
        <dbReference type="Proteomes" id="UP000886595"/>
    </source>
</evidence>
<comment type="caution">
    <text evidence="1">The sequence shown here is derived from an EMBL/GenBank/DDBJ whole genome shotgun (WGS) entry which is preliminary data.</text>
</comment>
<proteinExistence type="predicted"/>
<dbReference type="Proteomes" id="UP000886595">
    <property type="component" value="Unassembled WGS sequence"/>
</dbReference>
<accession>A0A8X7R814</accession>
<dbReference type="AlphaFoldDB" id="A0A8X7R814"/>
<protein>
    <submittedName>
        <fullName evidence="1">Uncharacterized protein</fullName>
    </submittedName>
</protein>
<name>A0A8X7R814_BRACI</name>